<evidence type="ECO:0000256" key="5">
    <source>
        <dbReference type="ARBA" id="ARBA00022723"/>
    </source>
</evidence>
<accession>A0A366DT85</accession>
<evidence type="ECO:0000256" key="11">
    <source>
        <dbReference type="ARBA" id="ARBA00023157"/>
    </source>
</evidence>
<feature type="compositionally biased region" description="Basic and acidic residues" evidence="12">
    <location>
        <begin position="123"/>
        <end position="146"/>
    </location>
</feature>
<evidence type="ECO:0000256" key="9">
    <source>
        <dbReference type="ARBA" id="ARBA00022906"/>
    </source>
</evidence>
<proteinExistence type="inferred from homology"/>
<gene>
    <name evidence="14" type="ORF">DFR47_1052</name>
</gene>
<organism evidence="14 15">
    <name type="scientific">Pseudochrobactrum asaccharolyticum</name>
    <dbReference type="NCBI Taxonomy" id="354351"/>
    <lineage>
        <taxon>Bacteria</taxon>
        <taxon>Pseudomonadati</taxon>
        <taxon>Pseudomonadota</taxon>
        <taxon>Alphaproteobacteria</taxon>
        <taxon>Hyphomicrobiales</taxon>
        <taxon>Brucellaceae</taxon>
        <taxon>Pseudochrobactrum</taxon>
    </lineage>
</organism>
<dbReference type="InterPro" id="IPR050492">
    <property type="entry name" value="Bact_metal-bind_prot9"/>
</dbReference>
<keyword evidence="11" id="KW-1015">Disulfide bond</keyword>
<dbReference type="SUPFAM" id="SSF53807">
    <property type="entry name" value="Helical backbone' metal receptor"/>
    <property type="match status" value="1"/>
</dbReference>
<dbReference type="InterPro" id="IPR006127">
    <property type="entry name" value="ZnuA-like"/>
</dbReference>
<dbReference type="GO" id="GO:0046872">
    <property type="term" value="F:metal ion binding"/>
    <property type="evidence" value="ECO:0007669"/>
    <property type="project" value="UniProtKB-KW"/>
</dbReference>
<evidence type="ECO:0000256" key="4">
    <source>
        <dbReference type="ARBA" id="ARBA00022448"/>
    </source>
</evidence>
<evidence type="ECO:0000256" key="3">
    <source>
        <dbReference type="ARBA" id="ARBA00015915"/>
    </source>
</evidence>
<evidence type="ECO:0000256" key="13">
    <source>
        <dbReference type="SAM" id="SignalP"/>
    </source>
</evidence>
<evidence type="ECO:0000256" key="8">
    <source>
        <dbReference type="ARBA" id="ARBA00022833"/>
    </source>
</evidence>
<feature type="signal peptide" evidence="13">
    <location>
        <begin position="1"/>
        <end position="22"/>
    </location>
</feature>
<keyword evidence="6 13" id="KW-0732">Signal</keyword>
<evidence type="ECO:0000313" key="15">
    <source>
        <dbReference type="Proteomes" id="UP000252893"/>
    </source>
</evidence>
<dbReference type="GO" id="GO:0006829">
    <property type="term" value="P:zinc ion transport"/>
    <property type="evidence" value="ECO:0007669"/>
    <property type="project" value="UniProtKB-KW"/>
</dbReference>
<dbReference type="OrthoDB" id="7346865at2"/>
<dbReference type="AlphaFoldDB" id="A0A366DT85"/>
<comment type="subcellular location">
    <subcellularLocation>
        <location evidence="1">Periplasm</location>
    </subcellularLocation>
</comment>
<dbReference type="GO" id="GO:0042597">
    <property type="term" value="C:periplasmic space"/>
    <property type="evidence" value="ECO:0007669"/>
    <property type="project" value="UniProtKB-SubCell"/>
</dbReference>
<evidence type="ECO:0000313" key="14">
    <source>
        <dbReference type="EMBL" id="RBO93290.1"/>
    </source>
</evidence>
<keyword evidence="10" id="KW-0406">Ion transport</keyword>
<name>A0A366DT85_9HYPH</name>
<dbReference type="Gene3D" id="3.40.50.1980">
    <property type="entry name" value="Nitrogenase molybdenum iron protein domain"/>
    <property type="match status" value="2"/>
</dbReference>
<evidence type="ECO:0000256" key="12">
    <source>
        <dbReference type="SAM" id="MobiDB-lite"/>
    </source>
</evidence>
<dbReference type="CDD" id="cd01019">
    <property type="entry name" value="ZnuA"/>
    <property type="match status" value="1"/>
</dbReference>
<keyword evidence="5" id="KW-0479">Metal-binding</keyword>
<evidence type="ECO:0000256" key="2">
    <source>
        <dbReference type="ARBA" id="ARBA00011028"/>
    </source>
</evidence>
<evidence type="ECO:0000256" key="6">
    <source>
        <dbReference type="ARBA" id="ARBA00022729"/>
    </source>
</evidence>
<keyword evidence="9" id="KW-0864">Zinc transport</keyword>
<dbReference type="PANTHER" id="PTHR42953:SF3">
    <property type="entry name" value="HIGH-AFFINITY ZINC UPTAKE SYSTEM PROTEIN ZNUA"/>
    <property type="match status" value="1"/>
</dbReference>
<comment type="similarity">
    <text evidence="2">Belongs to the bacterial solute-binding protein 9 family.</text>
</comment>
<dbReference type="Proteomes" id="UP000252893">
    <property type="component" value="Unassembled WGS sequence"/>
</dbReference>
<dbReference type="RefSeq" id="WP_113945032.1">
    <property type="nucleotide sequence ID" value="NZ_JBHEEG010000006.1"/>
</dbReference>
<evidence type="ECO:0000256" key="1">
    <source>
        <dbReference type="ARBA" id="ARBA00004418"/>
    </source>
</evidence>
<dbReference type="NCBIfam" id="NF007091">
    <property type="entry name" value="PRK09545.1"/>
    <property type="match status" value="1"/>
</dbReference>
<evidence type="ECO:0000256" key="10">
    <source>
        <dbReference type="ARBA" id="ARBA00023065"/>
    </source>
</evidence>
<sequence length="316" mass="34062">MSVIRVLLASALLSVSAQAVFAAEKGDVVVSIKPIHSLVSAVMQGAGEPELIVKGAASEHGYSLKPSDAGALEKAKVIFWVGPEMETYLTKPLGSLGAKAEIVQLDQVKGLEILSAREGGNFEAHDHGDHGHSHSHDGEAEAHDHHHDDMHIWLDPQNAKLMLEPIAAALSKADPEHAKQYQDNAAAYADKIDALQKEVSAELEPVRTKPYIVFHDAYQYFERRFDLASAGSITVNPEKAPGAARIREIQTKVKSLGATCVFSEPQFESALVKTVLEGTQAKTGVLDPLGAELQDGPELYPQLIRNLATSLKSCLQ</sequence>
<feature type="chain" id="PRO_5016628339" description="High-affinity zinc uptake system protein ZnuA" evidence="13">
    <location>
        <begin position="23"/>
        <end position="316"/>
    </location>
</feature>
<keyword evidence="8" id="KW-0862">Zinc</keyword>
<keyword evidence="4" id="KW-0813">Transport</keyword>
<dbReference type="InterPro" id="IPR035520">
    <property type="entry name" value="ZnuA"/>
</dbReference>
<keyword evidence="7" id="KW-0574">Periplasm</keyword>
<feature type="region of interest" description="Disordered" evidence="12">
    <location>
        <begin position="122"/>
        <end position="146"/>
    </location>
</feature>
<dbReference type="PANTHER" id="PTHR42953">
    <property type="entry name" value="HIGH-AFFINITY ZINC UPTAKE SYSTEM PROTEIN ZNUA-RELATED"/>
    <property type="match status" value="1"/>
</dbReference>
<keyword evidence="15" id="KW-1185">Reference proteome</keyword>
<comment type="caution">
    <text evidence="14">The sequence shown here is derived from an EMBL/GenBank/DDBJ whole genome shotgun (WGS) entry which is preliminary data.</text>
</comment>
<dbReference type="Pfam" id="PF01297">
    <property type="entry name" value="ZnuA"/>
    <property type="match status" value="1"/>
</dbReference>
<protein>
    <recommendedName>
        <fullName evidence="3">High-affinity zinc uptake system protein ZnuA</fullName>
    </recommendedName>
</protein>
<evidence type="ECO:0000256" key="7">
    <source>
        <dbReference type="ARBA" id="ARBA00022764"/>
    </source>
</evidence>
<dbReference type="EMBL" id="QNRH01000005">
    <property type="protein sequence ID" value="RBO93290.1"/>
    <property type="molecule type" value="Genomic_DNA"/>
</dbReference>
<reference evidence="14 15" key="1">
    <citation type="submission" date="2018-06" db="EMBL/GenBank/DDBJ databases">
        <title>Genomic Encyclopedia of Type Strains, Phase IV (KMG-IV): sequencing the most valuable type-strain genomes for metagenomic binning, comparative biology and taxonomic classification.</title>
        <authorList>
            <person name="Goeker M."/>
        </authorList>
    </citation>
    <scope>NUCLEOTIDE SEQUENCE [LARGE SCALE GENOMIC DNA]</scope>
    <source>
        <strain evidence="14 15">DSM 25619</strain>
    </source>
</reference>